<dbReference type="Pfam" id="PF11716">
    <property type="entry name" value="MDMPI_N"/>
    <property type="match status" value="1"/>
</dbReference>
<protein>
    <recommendedName>
        <fullName evidence="1">Mycothiol-dependent maleylpyruvate isomerase metal-binding domain-containing protein</fullName>
    </recommendedName>
</protein>
<dbReference type="InterPro" id="IPR034660">
    <property type="entry name" value="DinB/YfiT-like"/>
</dbReference>
<dbReference type="NCBIfam" id="TIGR03086">
    <property type="entry name" value="TIGR03086 family metal-binding protein"/>
    <property type="match status" value="1"/>
</dbReference>
<comment type="caution">
    <text evidence="2">The sequence shown here is derived from an EMBL/GenBank/DDBJ whole genome shotgun (WGS) entry which is preliminary data.</text>
</comment>
<dbReference type="InterPro" id="IPR017520">
    <property type="entry name" value="CHP03086"/>
</dbReference>
<dbReference type="STRING" id="43678.OJAG_00370"/>
<dbReference type="InterPro" id="IPR017517">
    <property type="entry name" value="Maleyloyr_isom"/>
</dbReference>
<dbReference type="SUPFAM" id="SSF109854">
    <property type="entry name" value="DinB/YfiT-like putative metalloenzymes"/>
    <property type="match status" value="1"/>
</dbReference>
<evidence type="ECO:0000259" key="1">
    <source>
        <dbReference type="Pfam" id="PF11716"/>
    </source>
</evidence>
<organism evidence="2 3">
    <name type="scientific">Oerskovia enterophila</name>
    <dbReference type="NCBI Taxonomy" id="43678"/>
    <lineage>
        <taxon>Bacteria</taxon>
        <taxon>Bacillati</taxon>
        <taxon>Actinomycetota</taxon>
        <taxon>Actinomycetes</taxon>
        <taxon>Micrococcales</taxon>
        <taxon>Cellulomonadaceae</taxon>
        <taxon>Oerskovia</taxon>
    </lineage>
</organism>
<dbReference type="Proteomes" id="UP000076447">
    <property type="component" value="Unassembled WGS sequence"/>
</dbReference>
<accession>A0A163T9B4</accession>
<dbReference type="NCBIfam" id="TIGR03083">
    <property type="entry name" value="maleylpyruvate isomerase family mycothiol-dependent enzyme"/>
    <property type="match status" value="1"/>
</dbReference>
<dbReference type="GO" id="GO:0046872">
    <property type="term" value="F:metal ion binding"/>
    <property type="evidence" value="ECO:0007669"/>
    <property type="project" value="InterPro"/>
</dbReference>
<dbReference type="EMBL" id="LRIE01000014">
    <property type="protein sequence ID" value="KZM37256.1"/>
    <property type="molecule type" value="Genomic_DNA"/>
</dbReference>
<dbReference type="PATRIC" id="fig|43678.3.peg.44"/>
<dbReference type="InterPro" id="IPR024344">
    <property type="entry name" value="MDMPI_metal-binding"/>
</dbReference>
<proteinExistence type="predicted"/>
<sequence>MSTAVASHEHLLAAHGDAIGAFDHLVRRVQDDQWDLPTPDDDWTVRDLVNHLVSEQLWAPELLAGRTVADVGPVFDGDVLGDDPIDAWIDASTQSREAFLAPGALDRVVHLSYGDAPATEYAHQMTFDLTVHAWDLAQGLGVDADLGPQLVSFVLGYAQRRKGMFAASRLFAGPVPVPDDAPELTRLLALAGRRG</sequence>
<dbReference type="RefSeq" id="WP_056649116.1">
    <property type="nucleotide sequence ID" value="NZ_LRIE01000014.1"/>
</dbReference>
<feature type="domain" description="Mycothiol-dependent maleylpyruvate isomerase metal-binding" evidence="1">
    <location>
        <begin position="17"/>
        <end position="137"/>
    </location>
</feature>
<dbReference type="AlphaFoldDB" id="A0A163T9B4"/>
<evidence type="ECO:0000313" key="2">
    <source>
        <dbReference type="EMBL" id="KZM37256.1"/>
    </source>
</evidence>
<reference evidence="2 3" key="1">
    <citation type="submission" date="2016-01" db="EMBL/GenBank/DDBJ databases">
        <title>Genome sequence of Oerskovia enterophila VJag, an agar and cellulose degrading bacterium.</title>
        <authorList>
            <person name="Poehlein A."/>
            <person name="Jag V."/>
            <person name="Bengelsdorf F."/>
            <person name="Duerre P."/>
            <person name="Daniel R."/>
        </authorList>
    </citation>
    <scope>NUCLEOTIDE SEQUENCE [LARGE SCALE GENOMIC DNA]</scope>
    <source>
        <strain evidence="2 3">VJag</strain>
    </source>
</reference>
<dbReference type="Gene3D" id="1.20.120.450">
    <property type="entry name" value="dinb family like domain"/>
    <property type="match status" value="1"/>
</dbReference>
<gene>
    <name evidence="2" type="ORF">OJAG_00370</name>
</gene>
<name>A0A163T9B4_9CELL</name>
<evidence type="ECO:0000313" key="3">
    <source>
        <dbReference type="Proteomes" id="UP000076447"/>
    </source>
</evidence>